<keyword evidence="2" id="KW-1185">Reference proteome</keyword>
<organism evidence="1 2">
    <name type="scientific">Methanococcus aeolicus (strain ATCC BAA-1280 / DSM 17508 / OCM 812 / Nankai-3)</name>
    <dbReference type="NCBI Taxonomy" id="419665"/>
    <lineage>
        <taxon>Archaea</taxon>
        <taxon>Methanobacteriati</taxon>
        <taxon>Methanobacteriota</taxon>
        <taxon>Methanomada group</taxon>
        <taxon>Methanococci</taxon>
        <taxon>Methanococcales</taxon>
        <taxon>Methanococcaceae</taxon>
        <taxon>Methanococcus</taxon>
    </lineage>
</organism>
<sequence>MNSAKIYGVDDGVIVNSMKKVFEEEIDEIKQELDALYKKYNVRNVGELQLFLETNPSEEVKMDFEKVVELENELERISSYLREVNLKTI</sequence>
<dbReference type="Proteomes" id="UP000001106">
    <property type="component" value="Chromosome"/>
</dbReference>
<protein>
    <submittedName>
        <fullName evidence="1">Uncharacterized protein</fullName>
    </submittedName>
</protein>
<dbReference type="EMBL" id="CP000743">
    <property type="protein sequence ID" value="ABR55666.1"/>
    <property type="molecule type" value="Genomic_DNA"/>
</dbReference>
<dbReference type="GeneID" id="5326767"/>
<evidence type="ECO:0000313" key="2">
    <source>
        <dbReference type="Proteomes" id="UP000001106"/>
    </source>
</evidence>
<evidence type="ECO:0000313" key="1">
    <source>
        <dbReference type="EMBL" id="ABR55666.1"/>
    </source>
</evidence>
<accession>A6UT44</accession>
<dbReference type="HOGENOM" id="CLU_186521_0_0_2"/>
<dbReference type="RefSeq" id="WP_011972798.1">
    <property type="nucleotide sequence ID" value="NC_009635.1"/>
</dbReference>
<gene>
    <name evidence="1" type="ordered locus">Maeo_0074</name>
</gene>
<dbReference type="KEGG" id="mae:Maeo_0074"/>
<dbReference type="AlphaFoldDB" id="A6UT44"/>
<proteinExistence type="predicted"/>
<dbReference type="OrthoDB" id="60017at2157"/>
<name>A6UT44_META3</name>
<dbReference type="eggNOG" id="arCOG05025">
    <property type="taxonomic scope" value="Archaea"/>
</dbReference>
<dbReference type="STRING" id="419665.Maeo_0074"/>
<reference evidence="1" key="1">
    <citation type="submission" date="2007-06" db="EMBL/GenBank/DDBJ databases">
        <title>Complete sequence of Methanococcus aeolicus Nankai-3.</title>
        <authorList>
            <consortium name="US DOE Joint Genome Institute"/>
            <person name="Copeland A."/>
            <person name="Lucas S."/>
            <person name="Lapidus A."/>
            <person name="Barry K."/>
            <person name="Glavina del Rio T."/>
            <person name="Dalin E."/>
            <person name="Tice H."/>
            <person name="Pitluck S."/>
            <person name="Chain P."/>
            <person name="Malfatti S."/>
            <person name="Shin M."/>
            <person name="Vergez L."/>
            <person name="Schmutz J."/>
            <person name="Larimer F."/>
            <person name="Land M."/>
            <person name="Hauser L."/>
            <person name="Kyrpides N."/>
            <person name="Lykidis A."/>
            <person name="Sieprawska-Lupa M."/>
            <person name="Whitman W.B."/>
            <person name="Richardson P."/>
        </authorList>
    </citation>
    <scope>NUCLEOTIDE SEQUENCE [LARGE SCALE GENOMIC DNA]</scope>
    <source>
        <strain evidence="1">Nankai-3</strain>
    </source>
</reference>